<comment type="caution">
    <text evidence="1">The sequence shown here is derived from an EMBL/GenBank/DDBJ whole genome shotgun (WGS) entry which is preliminary data.</text>
</comment>
<evidence type="ECO:0000313" key="2">
    <source>
        <dbReference type="Proteomes" id="UP000284205"/>
    </source>
</evidence>
<dbReference type="EMBL" id="QRUO01000009">
    <property type="protein sequence ID" value="RGR71087.1"/>
    <property type="molecule type" value="Genomic_DNA"/>
</dbReference>
<gene>
    <name evidence="1" type="ORF">DWY26_11315</name>
</gene>
<evidence type="ECO:0000313" key="1">
    <source>
        <dbReference type="EMBL" id="RGR71087.1"/>
    </source>
</evidence>
<dbReference type="RefSeq" id="WP_118431510.1">
    <property type="nucleotide sequence ID" value="NZ_JAQCWB010000013.1"/>
</dbReference>
<dbReference type="AlphaFoldDB" id="A0A412FSH6"/>
<dbReference type="Pfam" id="PF26211">
    <property type="entry name" value="Phage_phiTE_072"/>
    <property type="match status" value="1"/>
</dbReference>
<reference evidence="1 2" key="1">
    <citation type="submission" date="2018-08" db="EMBL/GenBank/DDBJ databases">
        <title>A genome reference for cultivated species of the human gut microbiota.</title>
        <authorList>
            <person name="Zou Y."/>
            <person name="Xue W."/>
            <person name="Luo G."/>
        </authorList>
    </citation>
    <scope>NUCLEOTIDE SEQUENCE [LARGE SCALE GENOMIC DNA]</scope>
    <source>
        <strain evidence="1 2">AF24-29LB</strain>
    </source>
</reference>
<dbReference type="InterPro" id="IPR058701">
    <property type="entry name" value="PhiTE_072-like"/>
</dbReference>
<name>A0A412FSH6_9BACE</name>
<organism evidence="1 2">
    <name type="scientific">Bacteroides caccae</name>
    <dbReference type="NCBI Taxonomy" id="47678"/>
    <lineage>
        <taxon>Bacteria</taxon>
        <taxon>Pseudomonadati</taxon>
        <taxon>Bacteroidota</taxon>
        <taxon>Bacteroidia</taxon>
        <taxon>Bacteroidales</taxon>
        <taxon>Bacteroidaceae</taxon>
        <taxon>Bacteroides</taxon>
    </lineage>
</organism>
<protein>
    <submittedName>
        <fullName evidence="1">Uncharacterized protein</fullName>
    </submittedName>
</protein>
<dbReference type="Proteomes" id="UP000284205">
    <property type="component" value="Unassembled WGS sequence"/>
</dbReference>
<sequence length="109" mass="12917">MAKETVYRYSLRTVSNCWLGEVMLTDSKEFFAMTDWGNFNYCWSTQEDIRKFILHLDEDYFSRKMFQSVSYQCSTKEMQGCCKRFASKILPALKEAIKEELANTEEELC</sequence>
<accession>A0A412FSH6</accession>
<proteinExistence type="predicted"/>